<dbReference type="OrthoDB" id="4161196at2759"/>
<reference evidence="2" key="1">
    <citation type="journal article" date="2020" name="Stud. Mycol.">
        <title>101 Dothideomycetes genomes: a test case for predicting lifestyles and emergence of pathogens.</title>
        <authorList>
            <person name="Haridas S."/>
            <person name="Albert R."/>
            <person name="Binder M."/>
            <person name="Bloem J."/>
            <person name="Labutti K."/>
            <person name="Salamov A."/>
            <person name="Andreopoulos B."/>
            <person name="Baker S."/>
            <person name="Barry K."/>
            <person name="Bills G."/>
            <person name="Bluhm B."/>
            <person name="Cannon C."/>
            <person name="Castanera R."/>
            <person name="Culley D."/>
            <person name="Daum C."/>
            <person name="Ezra D."/>
            <person name="Gonzalez J."/>
            <person name="Henrissat B."/>
            <person name="Kuo A."/>
            <person name="Liang C."/>
            <person name="Lipzen A."/>
            <person name="Lutzoni F."/>
            <person name="Magnuson J."/>
            <person name="Mondo S."/>
            <person name="Nolan M."/>
            <person name="Ohm R."/>
            <person name="Pangilinan J."/>
            <person name="Park H.-J."/>
            <person name="Ramirez L."/>
            <person name="Alfaro M."/>
            <person name="Sun H."/>
            <person name="Tritt A."/>
            <person name="Yoshinaga Y."/>
            <person name="Zwiers L.-H."/>
            <person name="Turgeon B."/>
            <person name="Goodwin S."/>
            <person name="Spatafora J."/>
            <person name="Crous P."/>
            <person name="Grigoriev I."/>
        </authorList>
    </citation>
    <scope>NUCLEOTIDE SEQUENCE</scope>
    <source>
        <strain evidence="2">ATCC 74209</strain>
    </source>
</reference>
<dbReference type="EMBL" id="ML994248">
    <property type="protein sequence ID" value="KAF2197334.1"/>
    <property type="molecule type" value="Genomic_DNA"/>
</dbReference>
<evidence type="ECO:0000313" key="3">
    <source>
        <dbReference type="Proteomes" id="UP000799536"/>
    </source>
</evidence>
<comment type="caution">
    <text evidence="2">The sequence shown here is derived from an EMBL/GenBank/DDBJ whole genome shotgun (WGS) entry which is preliminary data.</text>
</comment>
<dbReference type="PANTHER" id="PTHR33112">
    <property type="entry name" value="DOMAIN PROTEIN, PUTATIVE-RELATED"/>
    <property type="match status" value="1"/>
</dbReference>
<dbReference type="InterPro" id="IPR010730">
    <property type="entry name" value="HET"/>
</dbReference>
<protein>
    <submittedName>
        <fullName evidence="2">HET-domain-containing protein</fullName>
    </submittedName>
</protein>
<accession>A0A9P4MLP5</accession>
<dbReference type="Proteomes" id="UP000799536">
    <property type="component" value="Unassembled WGS sequence"/>
</dbReference>
<dbReference type="Pfam" id="PF06985">
    <property type="entry name" value="HET"/>
    <property type="match status" value="1"/>
</dbReference>
<sequence>MSYNAWHIYYNHAFAKDLYAGIPLRPLPVAIRCCPCCSDIVDGLDIGATFNADLSNMRTSAESCSICRILLRAFELYGNNNDRYISVKRKRSALIAGENGPRLLRFCTDPEDPTGISDSAPVSLPILLELHHLAQFQLLRAWLHHCDKSHDCNEYQDKSEIVLPTRLLYVGDTKDPGYVSDFVRLVFASDTTRQAYIALSHCWGDLPVEERKMYCTTQDNINRRLGGFSISELPKTFQDAIKVTRELGILYLWIDSLCIIQYEDNDEDWKRESSQMENVFSAAYCTIAASSAIDSNAGFLERHVSSEYVHVQNASGKRFYITTDIDDFDNDVGKAPLNTRAWVMQEGVLARRTIHFSANQMYWECGEGVWCENLTRLKSPFKNKYFTLDPHFPKRLVRFGDRRTVNFISFLFQDYSKRHLTVLTDRHVAISGLEGRIRDALKCQSRYGIFQKYLHRNLLWKASDSKVKEILYDYHVPSWSWMAYSGGIQFIDIPFNRVDWIDNLRFDEECTHTIITNVWIFQHCTMKLHGAQYTVLDFDGNQRGWVQYDIEDSEELDKERCVVVGRRDSIKNRNPIENNDDDGIEKYYILVVRPTGMETEYKRVGVGLVQIEYLMRWEGNVRIV</sequence>
<feature type="domain" description="Heterokaryon incompatibility" evidence="1">
    <location>
        <begin position="196"/>
        <end position="346"/>
    </location>
</feature>
<evidence type="ECO:0000313" key="2">
    <source>
        <dbReference type="EMBL" id="KAF2197334.1"/>
    </source>
</evidence>
<name>A0A9P4MLP5_9PLEO</name>
<evidence type="ECO:0000259" key="1">
    <source>
        <dbReference type="Pfam" id="PF06985"/>
    </source>
</evidence>
<dbReference type="AlphaFoldDB" id="A0A9P4MLP5"/>
<keyword evidence="3" id="KW-1185">Reference proteome</keyword>
<proteinExistence type="predicted"/>
<dbReference type="PANTHER" id="PTHR33112:SF10">
    <property type="entry name" value="TOL"/>
    <property type="match status" value="1"/>
</dbReference>
<gene>
    <name evidence="2" type="ORF">GQ43DRAFT_444346</name>
</gene>
<organism evidence="2 3">
    <name type="scientific">Delitschia confertaspora ATCC 74209</name>
    <dbReference type="NCBI Taxonomy" id="1513339"/>
    <lineage>
        <taxon>Eukaryota</taxon>
        <taxon>Fungi</taxon>
        <taxon>Dikarya</taxon>
        <taxon>Ascomycota</taxon>
        <taxon>Pezizomycotina</taxon>
        <taxon>Dothideomycetes</taxon>
        <taxon>Pleosporomycetidae</taxon>
        <taxon>Pleosporales</taxon>
        <taxon>Delitschiaceae</taxon>
        <taxon>Delitschia</taxon>
    </lineage>
</organism>